<evidence type="ECO:0000313" key="8">
    <source>
        <dbReference type="Proteomes" id="UP001609219"/>
    </source>
</evidence>
<feature type="transmembrane region" description="Helical" evidence="2">
    <location>
        <begin position="176"/>
        <end position="197"/>
    </location>
</feature>
<feature type="transmembrane region" description="Helical" evidence="2">
    <location>
        <begin position="260"/>
        <end position="284"/>
    </location>
</feature>
<feature type="transmembrane region" description="Helical" evidence="2">
    <location>
        <begin position="41"/>
        <end position="60"/>
    </location>
</feature>
<dbReference type="EMBL" id="JBIMSN010000106">
    <property type="protein sequence ID" value="MFH5231416.1"/>
    <property type="molecule type" value="Genomic_DNA"/>
</dbReference>
<evidence type="ECO:0000256" key="1">
    <source>
        <dbReference type="SAM" id="MobiDB-lite"/>
    </source>
</evidence>
<feature type="region of interest" description="Disordered" evidence="1">
    <location>
        <begin position="1"/>
        <end position="20"/>
    </location>
</feature>
<feature type="transmembrane region" description="Helical" evidence="2">
    <location>
        <begin position="335"/>
        <end position="361"/>
    </location>
</feature>
<dbReference type="Pfam" id="PF13687">
    <property type="entry name" value="DUF4153"/>
    <property type="match status" value="1"/>
</dbReference>
<evidence type="ECO:0000313" key="4">
    <source>
        <dbReference type="EMBL" id="MFH5231416.1"/>
    </source>
</evidence>
<accession>A0ABW7KCF2</accession>
<keyword evidence="2" id="KW-0812">Transmembrane</keyword>
<feature type="transmembrane region" description="Helical" evidence="2">
    <location>
        <begin position="67"/>
        <end position="84"/>
    </location>
</feature>
<evidence type="ECO:0000313" key="5">
    <source>
        <dbReference type="EMBL" id="MFH5240813.1"/>
    </source>
</evidence>
<dbReference type="Proteomes" id="UP001609175">
    <property type="component" value="Unassembled WGS sequence"/>
</dbReference>
<name>A0ABW7KCF2_9NOCA</name>
<evidence type="ECO:0000256" key="2">
    <source>
        <dbReference type="SAM" id="Phobius"/>
    </source>
</evidence>
<evidence type="ECO:0000313" key="7">
    <source>
        <dbReference type="Proteomes" id="UP001609176"/>
    </source>
</evidence>
<keyword evidence="8" id="KW-1185">Reference proteome</keyword>
<feature type="transmembrane region" description="Helical" evidence="2">
    <location>
        <begin position="304"/>
        <end position="323"/>
    </location>
</feature>
<dbReference type="InterPro" id="IPR025291">
    <property type="entry name" value="DUF4153"/>
</dbReference>
<evidence type="ECO:0000313" key="6">
    <source>
        <dbReference type="Proteomes" id="UP001609175"/>
    </source>
</evidence>
<keyword evidence="2" id="KW-1133">Transmembrane helix</keyword>
<feature type="transmembrane region" description="Helical" evidence="2">
    <location>
        <begin position="217"/>
        <end position="239"/>
    </location>
</feature>
<dbReference type="RefSeq" id="WP_395115216.1">
    <property type="nucleotide sequence ID" value="NZ_JBIMSN010000106.1"/>
</dbReference>
<evidence type="ECO:0000313" key="3">
    <source>
        <dbReference type="EMBL" id="MFH5209487.1"/>
    </source>
</evidence>
<dbReference type="Proteomes" id="UP001609219">
    <property type="component" value="Unassembled WGS sequence"/>
</dbReference>
<feature type="transmembrane region" description="Helical" evidence="2">
    <location>
        <begin position="90"/>
        <end position="108"/>
    </location>
</feature>
<keyword evidence="2" id="KW-0472">Membrane</keyword>
<dbReference type="EMBL" id="JBIMSP010000003">
    <property type="protein sequence ID" value="MFH5240813.1"/>
    <property type="molecule type" value="Genomic_DNA"/>
</dbReference>
<reference evidence="6 7" key="1">
    <citation type="submission" date="2024-10" db="EMBL/GenBank/DDBJ databases">
        <authorList>
            <person name="Riesco R."/>
        </authorList>
    </citation>
    <scope>NUCLEOTIDE SEQUENCE [LARGE SCALE GENOMIC DNA]</scope>
    <source>
        <strain evidence="5 7">NCIMB 15448</strain>
        <strain evidence="3 6">NCIMB 15449</strain>
        <strain evidence="4 8">NCIMB 15450</strain>
    </source>
</reference>
<feature type="transmembrane region" description="Helical" evidence="2">
    <location>
        <begin position="373"/>
        <end position="394"/>
    </location>
</feature>
<sequence>MTTAVTEPGKPQPPFGPQPVSVRRATMWPEKVWPATQSAAASWQVLAATLVVGWICSIVWHFDSVSIGFLLTAILVFGVAFGTARRRPTATEAVWIALTLALLSVPAFRDASWLTVLCILASWGAGWTALVGGRTWTSIFFGAFVVWMLPARVLGWTTRGVRVLLRGKTSGRKLRILGVAALTVALVGAFGALFAGADPAFAHLVAGVTPDLDAPTVSGQVFIGVFAMVFVLASSYLVRFAPKFDAIAPAPGKSAQRWEWAVPLSVLAALFVVFVGVQITVLFGGSEHVLRTENLTYAEYARQGFWQLLAVTALILLVLAVAIRKAPRASSSDRTLARSLIGVLCVSSMVIVSSAVFRMWTYEQAYGFTELRILVTTIELWLGSIFLMICVAGVKMSAPWLPRAVVGAGAGALLVLAAWNPDAYIADRNIDRYDSTGKIDVSFLATLSADAVPEFDRLPEPMRSCLLSNAADRLDESEPWYQFNLSRTLARGTLDDQPKRDSNCLTTVGR</sequence>
<protein>
    <submittedName>
        <fullName evidence="4">DUF4153 domain-containing protein</fullName>
    </submittedName>
</protein>
<organism evidence="4 8">
    <name type="scientific">Antrihabitans spumae</name>
    <dbReference type="NCBI Taxonomy" id="3373370"/>
    <lineage>
        <taxon>Bacteria</taxon>
        <taxon>Bacillati</taxon>
        <taxon>Actinomycetota</taxon>
        <taxon>Actinomycetes</taxon>
        <taxon>Mycobacteriales</taxon>
        <taxon>Nocardiaceae</taxon>
        <taxon>Antrihabitans</taxon>
    </lineage>
</organism>
<proteinExistence type="predicted"/>
<dbReference type="EMBL" id="JBIMSO010000053">
    <property type="protein sequence ID" value="MFH5209487.1"/>
    <property type="molecule type" value="Genomic_DNA"/>
</dbReference>
<dbReference type="Proteomes" id="UP001609176">
    <property type="component" value="Unassembled WGS sequence"/>
</dbReference>
<feature type="transmembrane region" description="Helical" evidence="2">
    <location>
        <begin position="136"/>
        <end position="155"/>
    </location>
</feature>
<gene>
    <name evidence="5" type="ORF">ACHIPV_02810</name>
    <name evidence="3" type="ORF">ACHIPZ_14970</name>
    <name evidence="4" type="ORF">ACHIRB_23020</name>
</gene>
<comment type="caution">
    <text evidence="4">The sequence shown here is derived from an EMBL/GenBank/DDBJ whole genome shotgun (WGS) entry which is preliminary data.</text>
</comment>